<dbReference type="Proteomes" id="UP000067243">
    <property type="component" value="Chromosome"/>
</dbReference>
<organism evidence="1 2">
    <name type="scientific">Spiroplasma turonicum</name>
    <dbReference type="NCBI Taxonomy" id="216946"/>
    <lineage>
        <taxon>Bacteria</taxon>
        <taxon>Bacillati</taxon>
        <taxon>Mycoplasmatota</taxon>
        <taxon>Mollicutes</taxon>
        <taxon>Entomoplasmatales</taxon>
        <taxon>Spiroplasmataceae</taxon>
        <taxon>Spiroplasma</taxon>
    </lineage>
</organism>
<evidence type="ECO:0000313" key="1">
    <source>
        <dbReference type="EMBL" id="AKU79630.1"/>
    </source>
</evidence>
<reference evidence="1 2" key="1">
    <citation type="journal article" date="2015" name="Genome Announc.">
        <title>Complete Genome Sequence of Spiroplasma turonicum Strain Tab4cT, a Parasite of a Horse Fly, Haematopota sp. (Diptera: Tabanidae).</title>
        <authorList>
            <person name="Davis R.E."/>
            <person name="Shao J."/>
            <person name="Zhao Y."/>
            <person name="Gasparich G.E."/>
            <person name="Gaynor B.J."/>
            <person name="Donofrio N."/>
        </authorList>
    </citation>
    <scope>NUCLEOTIDE SEQUENCE [LARGE SCALE GENOMIC DNA]</scope>
    <source>
        <strain evidence="1 2">Tab4c</strain>
    </source>
</reference>
<gene>
    <name evidence="1" type="ORF">STURON_00384</name>
</gene>
<evidence type="ECO:0000313" key="2">
    <source>
        <dbReference type="Proteomes" id="UP000067243"/>
    </source>
</evidence>
<dbReference type="STRING" id="216946.STURO_v1c03830"/>
<accession>A0A0K1P5U8</accession>
<keyword evidence="2" id="KW-1185">Reference proteome</keyword>
<dbReference type="PROSITE" id="PS51257">
    <property type="entry name" value="PROKAR_LIPOPROTEIN"/>
    <property type="match status" value="1"/>
</dbReference>
<dbReference type="PATRIC" id="fig|216946.3.peg.384"/>
<evidence type="ECO:0008006" key="3">
    <source>
        <dbReference type="Google" id="ProtNLM"/>
    </source>
</evidence>
<dbReference type="AlphaFoldDB" id="A0A0K1P5U8"/>
<dbReference type="EMBL" id="CP012328">
    <property type="protein sequence ID" value="AKU79630.1"/>
    <property type="molecule type" value="Genomic_DNA"/>
</dbReference>
<name>A0A0K1P5U8_9MOLU</name>
<sequence length="763" mass="86506">MKNLIRILASIAIFGASSLSVISCESNNKKNIPDFNELTQLQDEMVSGAQFLTKLILLSRHENLNYNLNEILSIYLSPKPTMLMMPLKYSYNEEKINAKNDLSKFTNLLAPKIEKMNGSNYAGVFASYIMGMYNDDFYNNFINNDYFEDSFNENGYTGFNKSLNNELGLFAGLSKDLKLSENENRRNLAWGIQDTGALTNYLLNNGFDGGYPGGTSGIKNTFSAASDINGGTNSSGYLFYNSILANGKSNLNSFDKYKNKGIEDKLNEGINYKNSDENEYSSSINNKKFNKIGSMFAKTAGKLNFKGYLNNFSALLDSIDESDFGAEVLLNVLDSITPILPTIDDKVNLIIQSVSFGLLYNIQNAINDIQKDSTLSEFLSDKGFDKNILESKLDERELIDPISQYNNPNPNLLKVTRLFEKQENDKNTPNKNLSIVSDFLNELKKLQIRLYEKNEYKDFVEKFYMSKDAPFRKSYNVMIDNALIGGIGEENYKEIVKENGSGITNLFNLISLAYEGLNNPESQEILTSISKEYNNVGIKSLTRSQKLQTIKKLGYDYSTKKYKENSIFSGYMNLLKNTNTNGVTELQDFFGRIVESTSNDMKELHENALQYIYDNKYWNSTNVYSSATDPSEIGGKIKFTLKYTGVGDIDSNASSQFNKIQVPENFNPYQTIVENQKEFINNKYLTDKIDNSKVSGKVLGKSVLGYEDEDLIKYDGYGENYDSVEHTYDITWENISKNSETPHWVIVDIVSKDKQGKEFYNIY</sequence>
<protein>
    <recommendedName>
        <fullName evidence="3">Lipoprotein</fullName>
    </recommendedName>
</protein>
<dbReference type="KEGG" id="stur:STURON_00384"/>
<dbReference type="OrthoDB" id="388278at2"/>
<proteinExistence type="predicted"/>
<dbReference type="RefSeq" id="WP_075048226.1">
    <property type="nucleotide sequence ID" value="NZ_CP012328.1"/>
</dbReference>